<dbReference type="PANTHER" id="PTHR43991:SF12">
    <property type="entry name" value="WD REPEAT PROTEIN (AFU_ORTHOLOGUE AFUA_8G05640)"/>
    <property type="match status" value="1"/>
</dbReference>
<dbReference type="EMBL" id="FP929127">
    <property type="protein sequence ID" value="CBX95252.1"/>
    <property type="molecule type" value="Genomic_DNA"/>
</dbReference>
<dbReference type="InterPro" id="IPR015943">
    <property type="entry name" value="WD40/YVTN_repeat-like_dom_sf"/>
</dbReference>
<sequence length="767" mass="85655">MQRLRRTIADRSACLAAERMRCLPHPLPHAHARDAHTSRRNASSPANNRQCLSSHLHCAVPHEPSPARLFWRPRRTGDQAQRRASMASPSPLAQDEQQQQQQQEHYESTHPHPPSLSSLLSTSPNAIAAVVTLATLSDSRPPTSFGQDHVHVMDGDGDDEDDDYDGGISLLDMQHFMEEESIVGIYTTQENEAVTAPMHAVMTQHSPFWPHLTPLPTLPDPALDLLDDASIPFHVSNIQTPLHPPFVSQPVSSDSSLEPPPLIYDFTACVVDNAAFMPITSFFHRVAPQRPTVPGLDLQDLPPSITRHNLRGDSLDCQGIDWTARNTTRSAMRAKRVEYETERLSSLDRNLRTLNPPVPNKDSFFHFRRNNLLHRPFIPHFQLRNIITSTSRNDIFYVIGKKILRADADGTCPELLTDLHKRIGSESLVTTITAQDSTLITGAFDGEYSITDLSSAYGSAPTVGRISHFNSVDKSRIVNHLHLFSSRFTTSPQAVFCSNNKRLQILDCTTNTFTHTFAFDESPNCAATSPDGRLRVIVGDFTETLITNAETGRPFEVLKSHRDAAFACAWADDGVHVATAAQDHNIVIWDARHWARPLSVQTSELSIPRSLRFSPVGSGPRVLVCAEADDYVDVFNAQTWASKQTFDFFGPIGGVSFTPDGRSLFVANTERRFGGIIELERSGWGEGKRRRRDKRARGRGMWGFRGRQRDDHDFDDDLHDDDDDDDDGGEDVVTDWIPDSQLEESQRVVEGVVGRERRGLDFEGLVV</sequence>
<dbReference type="InterPro" id="IPR036322">
    <property type="entry name" value="WD40_repeat_dom_sf"/>
</dbReference>
<dbReference type="STRING" id="985895.E4ZX42"/>
<name>E4ZX42_LEPMJ</name>
<evidence type="ECO:0000313" key="4">
    <source>
        <dbReference type="Proteomes" id="UP000002668"/>
    </source>
</evidence>
<dbReference type="VEuPathDB" id="FungiDB:LEMA_P024040.1"/>
<dbReference type="HOGENOM" id="CLU_010671_2_2_1"/>
<keyword evidence="1" id="KW-0853">WD repeat</keyword>
<dbReference type="PANTHER" id="PTHR43991">
    <property type="entry name" value="WD REPEAT PROTEIN (AFU_ORTHOLOGUE AFUA_8G05640)-RELATED"/>
    <property type="match status" value="1"/>
</dbReference>
<gene>
    <name evidence="3" type="ORF">LEMA_P024040.1</name>
</gene>
<organism evidence="4">
    <name type="scientific">Leptosphaeria maculans (strain JN3 / isolate v23.1.3 / race Av1-4-5-6-7-8)</name>
    <name type="common">Blackleg fungus</name>
    <name type="synonym">Phoma lingam</name>
    <dbReference type="NCBI Taxonomy" id="985895"/>
    <lineage>
        <taxon>Eukaryota</taxon>
        <taxon>Fungi</taxon>
        <taxon>Dikarya</taxon>
        <taxon>Ascomycota</taxon>
        <taxon>Pezizomycotina</taxon>
        <taxon>Dothideomycetes</taxon>
        <taxon>Pleosporomycetidae</taxon>
        <taxon>Pleosporales</taxon>
        <taxon>Pleosporineae</taxon>
        <taxon>Leptosphaeriaceae</taxon>
        <taxon>Plenodomus</taxon>
        <taxon>Plenodomus lingam/Leptosphaeria maculans species complex</taxon>
    </lineage>
</organism>
<dbReference type="AlphaFoldDB" id="E4ZX42"/>
<dbReference type="InParanoid" id="E4ZX42"/>
<feature type="repeat" description="WD" evidence="1">
    <location>
        <begin position="558"/>
        <end position="590"/>
    </location>
</feature>
<feature type="region of interest" description="Disordered" evidence="2">
    <location>
        <begin position="713"/>
        <end position="740"/>
    </location>
</feature>
<evidence type="ECO:0000256" key="1">
    <source>
        <dbReference type="PROSITE-ProRule" id="PRU00221"/>
    </source>
</evidence>
<feature type="compositionally biased region" description="Acidic residues" evidence="2">
    <location>
        <begin position="713"/>
        <end position="733"/>
    </location>
</feature>
<dbReference type="Gene3D" id="2.130.10.10">
    <property type="entry name" value="YVTN repeat-like/Quinoprotein amine dehydrogenase"/>
    <property type="match status" value="1"/>
</dbReference>
<reference evidence="4" key="1">
    <citation type="journal article" date="2011" name="Nat. Commun.">
        <title>Effector diversification within compartments of the Leptosphaeria maculans genome affected by Repeat-Induced Point mutations.</title>
        <authorList>
            <person name="Rouxel T."/>
            <person name="Grandaubert J."/>
            <person name="Hane J.K."/>
            <person name="Hoede C."/>
            <person name="van de Wouw A.P."/>
            <person name="Couloux A."/>
            <person name="Dominguez V."/>
            <person name="Anthouard V."/>
            <person name="Bally P."/>
            <person name="Bourras S."/>
            <person name="Cozijnsen A.J."/>
            <person name="Ciuffetti L.M."/>
            <person name="Degrave A."/>
            <person name="Dilmaghani A."/>
            <person name="Duret L."/>
            <person name="Fudal I."/>
            <person name="Goodwin S.B."/>
            <person name="Gout L."/>
            <person name="Glaser N."/>
            <person name="Linglin J."/>
            <person name="Kema G.H.J."/>
            <person name="Lapalu N."/>
            <person name="Lawrence C.B."/>
            <person name="May K."/>
            <person name="Meyer M."/>
            <person name="Ollivier B."/>
            <person name="Poulain J."/>
            <person name="Schoch C.L."/>
            <person name="Simon A."/>
            <person name="Spatafora J.W."/>
            <person name="Stachowiak A."/>
            <person name="Turgeon B.G."/>
            <person name="Tyler B.M."/>
            <person name="Vincent D."/>
            <person name="Weissenbach J."/>
            <person name="Amselem J."/>
            <person name="Quesneville H."/>
            <person name="Oliver R.P."/>
            <person name="Wincker P."/>
            <person name="Balesdent M.-H."/>
            <person name="Howlett B.J."/>
        </authorList>
    </citation>
    <scope>NUCLEOTIDE SEQUENCE [LARGE SCALE GENOMIC DNA]</scope>
    <source>
        <strain evidence="4">JN3 / isolate v23.1.3 / race Av1-4-5-6-7-8</strain>
    </source>
</reference>
<feature type="compositionally biased region" description="Polar residues" evidence="2">
    <location>
        <begin position="40"/>
        <end position="50"/>
    </location>
</feature>
<dbReference type="Pfam" id="PF00400">
    <property type="entry name" value="WD40"/>
    <property type="match status" value="1"/>
</dbReference>
<accession>E4ZX42</accession>
<evidence type="ECO:0000313" key="3">
    <source>
        <dbReference type="EMBL" id="CBX95252.1"/>
    </source>
</evidence>
<evidence type="ECO:0000256" key="2">
    <source>
        <dbReference type="SAM" id="MobiDB-lite"/>
    </source>
</evidence>
<proteinExistence type="predicted"/>
<dbReference type="Proteomes" id="UP000002668">
    <property type="component" value="Genome"/>
</dbReference>
<keyword evidence="4" id="KW-1185">Reference proteome</keyword>
<dbReference type="SMART" id="SM00320">
    <property type="entry name" value="WD40"/>
    <property type="match status" value="2"/>
</dbReference>
<protein>
    <submittedName>
        <fullName evidence="3">Uncharacterized protein</fullName>
    </submittedName>
</protein>
<dbReference type="SUPFAM" id="SSF50978">
    <property type="entry name" value="WD40 repeat-like"/>
    <property type="match status" value="1"/>
</dbReference>
<dbReference type="InterPro" id="IPR001680">
    <property type="entry name" value="WD40_rpt"/>
</dbReference>
<dbReference type="PROSITE" id="PS50294">
    <property type="entry name" value="WD_REPEATS_REGION"/>
    <property type="match status" value="1"/>
</dbReference>
<dbReference type="PROSITE" id="PS50082">
    <property type="entry name" value="WD_REPEATS_2"/>
    <property type="match status" value="1"/>
</dbReference>
<dbReference type="eggNOG" id="ENOG502QPI7">
    <property type="taxonomic scope" value="Eukaryota"/>
</dbReference>
<dbReference type="OrthoDB" id="20669at2759"/>
<feature type="region of interest" description="Disordered" evidence="2">
    <location>
        <begin position="27"/>
        <end position="50"/>
    </location>
</feature>
<dbReference type="OMA" id="DAFACAW"/>
<feature type="region of interest" description="Disordered" evidence="2">
    <location>
        <begin position="67"/>
        <end position="120"/>
    </location>
</feature>